<dbReference type="Proteomes" id="UP001183246">
    <property type="component" value="Unassembled WGS sequence"/>
</dbReference>
<dbReference type="Pfam" id="PF00583">
    <property type="entry name" value="Acetyltransf_1"/>
    <property type="match status" value="1"/>
</dbReference>
<evidence type="ECO:0000313" key="3">
    <source>
        <dbReference type="Proteomes" id="UP001183246"/>
    </source>
</evidence>
<reference evidence="3" key="1">
    <citation type="submission" date="2023-07" db="EMBL/GenBank/DDBJ databases">
        <title>30 novel species of actinomycetes from the DSMZ collection.</title>
        <authorList>
            <person name="Nouioui I."/>
        </authorList>
    </citation>
    <scope>NUCLEOTIDE SEQUENCE [LARGE SCALE GENOMIC DNA]</scope>
    <source>
        <strain evidence="3">DSM 44938</strain>
    </source>
</reference>
<dbReference type="SUPFAM" id="SSF55729">
    <property type="entry name" value="Acyl-CoA N-acyltransferases (Nat)"/>
    <property type="match status" value="1"/>
</dbReference>
<proteinExistence type="predicted"/>
<keyword evidence="2" id="KW-0012">Acyltransferase</keyword>
<keyword evidence="3" id="KW-1185">Reference proteome</keyword>
<protein>
    <submittedName>
        <fullName evidence="2">GNAT family N-acetyltransferase</fullName>
        <ecNumber evidence="2">2.3.1.-</ecNumber>
    </submittedName>
</protein>
<keyword evidence="2" id="KW-0808">Transferase</keyword>
<evidence type="ECO:0000313" key="2">
    <source>
        <dbReference type="EMBL" id="MDT0341280.1"/>
    </source>
</evidence>
<dbReference type="PROSITE" id="PS51186">
    <property type="entry name" value="GNAT"/>
    <property type="match status" value="1"/>
</dbReference>
<dbReference type="InterPro" id="IPR016181">
    <property type="entry name" value="Acyl_CoA_acyltransferase"/>
</dbReference>
<sequence>MPGAGLPGSARGIREVYVETFCAPPWDEEPACADAYLERLARDAARPGFTAALARDGDGTVLGFATAWTTERPFPTGRCYPRVAAAVGPDRVEEWLCGGREIDELAVRPRAQGLRLGAALLAAVAEGAPGGRCWLLTSARNPGAVAFYRRRGWRPANAPDPVDTGFVVFLGPDHPALGT</sequence>
<dbReference type="GO" id="GO:0016746">
    <property type="term" value="F:acyltransferase activity"/>
    <property type="evidence" value="ECO:0007669"/>
    <property type="project" value="UniProtKB-KW"/>
</dbReference>
<name>A0ABU2MII9_9ACTN</name>
<accession>A0ABU2MII9</accession>
<comment type="caution">
    <text evidence="2">The sequence shown here is derived from an EMBL/GenBank/DDBJ whole genome shotgun (WGS) entry which is preliminary data.</text>
</comment>
<evidence type="ECO:0000259" key="1">
    <source>
        <dbReference type="PROSITE" id="PS51186"/>
    </source>
</evidence>
<organism evidence="2 3">
    <name type="scientific">Streptomyces litchfieldiae</name>
    <dbReference type="NCBI Taxonomy" id="3075543"/>
    <lineage>
        <taxon>Bacteria</taxon>
        <taxon>Bacillati</taxon>
        <taxon>Actinomycetota</taxon>
        <taxon>Actinomycetes</taxon>
        <taxon>Kitasatosporales</taxon>
        <taxon>Streptomycetaceae</taxon>
        <taxon>Streptomyces</taxon>
    </lineage>
</organism>
<dbReference type="EMBL" id="JAVREL010000001">
    <property type="protein sequence ID" value="MDT0341280.1"/>
    <property type="molecule type" value="Genomic_DNA"/>
</dbReference>
<gene>
    <name evidence="2" type="ORF">RM590_01210</name>
</gene>
<dbReference type="InterPro" id="IPR000182">
    <property type="entry name" value="GNAT_dom"/>
</dbReference>
<dbReference type="Gene3D" id="3.40.630.30">
    <property type="match status" value="1"/>
</dbReference>
<feature type="domain" description="N-acetyltransferase" evidence="1">
    <location>
        <begin position="11"/>
        <end position="175"/>
    </location>
</feature>
<dbReference type="EC" id="2.3.1.-" evidence="2"/>